<protein>
    <recommendedName>
        <fullName evidence="2">MULE transposase domain-containing protein</fullName>
    </recommendedName>
</protein>
<accession>A0A163J687</accession>
<name>A0A163J687_ABSGL</name>
<sequence length="192" mass="21628">MVKEYHVDSTYRTNQAGCELFAVIGNINGAGFPVAYLFFKHNLQENETSLASGCKIPAMTAMFQCMHERGLAPLFMFCDKDISEIVSITNVWGPYKVRLCLWHLKQAVDRGLSKPRGQIDPIYDVGVAISEFPFMERDFLPNRAVGSRLAPKTNRDAIVAMMGDHYCRHPLLFEGTVSYVKKKKLDATTIIC</sequence>
<evidence type="ECO:0000313" key="3">
    <source>
        <dbReference type="EMBL" id="SAL97432.1"/>
    </source>
</evidence>
<keyword evidence="4" id="KW-1185">Reference proteome</keyword>
<dbReference type="InParanoid" id="A0A163J687"/>
<keyword evidence="1" id="KW-0812">Transmembrane</keyword>
<evidence type="ECO:0000256" key="1">
    <source>
        <dbReference type="SAM" id="Phobius"/>
    </source>
</evidence>
<evidence type="ECO:0000313" key="4">
    <source>
        <dbReference type="Proteomes" id="UP000078561"/>
    </source>
</evidence>
<evidence type="ECO:0000259" key="2">
    <source>
        <dbReference type="Pfam" id="PF10551"/>
    </source>
</evidence>
<dbReference type="Pfam" id="PF10551">
    <property type="entry name" value="MULE"/>
    <property type="match status" value="1"/>
</dbReference>
<dbReference type="EMBL" id="LT551808">
    <property type="protein sequence ID" value="SAL97432.1"/>
    <property type="molecule type" value="Genomic_DNA"/>
</dbReference>
<keyword evidence="1" id="KW-0472">Membrane</keyword>
<dbReference type="OMA" id="CELFAVI"/>
<dbReference type="InterPro" id="IPR018289">
    <property type="entry name" value="MULE_transposase_dom"/>
</dbReference>
<proteinExistence type="predicted"/>
<feature type="transmembrane region" description="Helical" evidence="1">
    <location>
        <begin position="20"/>
        <end position="39"/>
    </location>
</feature>
<organism evidence="3">
    <name type="scientific">Absidia glauca</name>
    <name type="common">Pin mould</name>
    <dbReference type="NCBI Taxonomy" id="4829"/>
    <lineage>
        <taxon>Eukaryota</taxon>
        <taxon>Fungi</taxon>
        <taxon>Fungi incertae sedis</taxon>
        <taxon>Mucoromycota</taxon>
        <taxon>Mucoromycotina</taxon>
        <taxon>Mucoromycetes</taxon>
        <taxon>Mucorales</taxon>
        <taxon>Cunninghamellaceae</taxon>
        <taxon>Absidia</taxon>
    </lineage>
</organism>
<feature type="domain" description="MULE transposase" evidence="2">
    <location>
        <begin position="6"/>
        <end position="106"/>
    </location>
</feature>
<keyword evidence="1" id="KW-1133">Transmembrane helix</keyword>
<gene>
    <name evidence="3" type="primary">ABSGL_02929.1 scaffold 4085</name>
</gene>
<dbReference type="AlphaFoldDB" id="A0A163J687"/>
<reference evidence="3" key="1">
    <citation type="submission" date="2016-04" db="EMBL/GenBank/DDBJ databases">
        <authorList>
            <person name="Evans L.H."/>
            <person name="Alamgir A."/>
            <person name="Owens N."/>
            <person name="Weber N.D."/>
            <person name="Virtaneva K."/>
            <person name="Barbian K."/>
            <person name="Babar A."/>
            <person name="Rosenke K."/>
        </authorList>
    </citation>
    <scope>NUCLEOTIDE SEQUENCE [LARGE SCALE GENOMIC DNA]</scope>
    <source>
        <strain evidence="3">CBS 101.48</strain>
    </source>
</reference>
<dbReference type="Proteomes" id="UP000078561">
    <property type="component" value="Unassembled WGS sequence"/>
</dbReference>
<dbReference type="OrthoDB" id="2401469at2759"/>